<proteinExistence type="predicted"/>
<name>A0A5S3QA76_9FLAO</name>
<comment type="caution">
    <text evidence="1">The sequence shown here is derived from an EMBL/GenBank/DDBJ whole genome shotgun (WGS) entry which is preliminary data.</text>
</comment>
<dbReference type="InterPro" id="IPR029063">
    <property type="entry name" value="SAM-dependent_MTases_sf"/>
</dbReference>
<gene>
    <name evidence="1" type="ORF">FEE95_17955</name>
</gene>
<evidence type="ECO:0000313" key="1">
    <source>
        <dbReference type="EMBL" id="TMM53953.1"/>
    </source>
</evidence>
<dbReference type="OrthoDB" id="64188at2"/>
<evidence type="ECO:0008006" key="3">
    <source>
        <dbReference type="Google" id="ProtNLM"/>
    </source>
</evidence>
<dbReference type="Proteomes" id="UP000310314">
    <property type="component" value="Unassembled WGS sequence"/>
</dbReference>
<organism evidence="1 2">
    <name type="scientific">Maribacter algarum</name>
    <name type="common">ex Zhang et al. 2020</name>
    <dbReference type="NCBI Taxonomy" id="2578118"/>
    <lineage>
        <taxon>Bacteria</taxon>
        <taxon>Pseudomonadati</taxon>
        <taxon>Bacteroidota</taxon>
        <taxon>Flavobacteriia</taxon>
        <taxon>Flavobacteriales</taxon>
        <taxon>Flavobacteriaceae</taxon>
        <taxon>Maribacter</taxon>
    </lineage>
</organism>
<sequence>MKIVIGSGQRFTENWIPTEAHFLNLLKVENWYKYFDENSIDGLLAEHVWEHLTPEQGEIAAKTCHLFLKKGGRLRVAVPDGFHSNPDYIEYVKPGGHGAGADDHKILYDYKSFSALFSKCGFEIQLLEYFDENNKFQVREWDLNDGYIHRSIRYDERNHDGNPNYTSLILDALKK</sequence>
<dbReference type="AlphaFoldDB" id="A0A5S3QA76"/>
<reference evidence="1 2" key="1">
    <citation type="submission" date="2019-05" db="EMBL/GenBank/DDBJ databases">
        <authorList>
            <person name="Zhang J.-Y."/>
            <person name="Feg X."/>
            <person name="Du Z.-J."/>
        </authorList>
    </citation>
    <scope>NUCLEOTIDE SEQUENCE [LARGE SCALE GENOMIC DNA]</scope>
    <source>
        <strain evidence="1 2">RZ26</strain>
    </source>
</reference>
<accession>A0A5S3QA76</accession>
<protein>
    <recommendedName>
        <fullName evidence="3">Methyltransferase domain-containing protein</fullName>
    </recommendedName>
</protein>
<evidence type="ECO:0000313" key="2">
    <source>
        <dbReference type="Proteomes" id="UP000310314"/>
    </source>
</evidence>
<keyword evidence="2" id="KW-1185">Reference proteome</keyword>
<dbReference type="SUPFAM" id="SSF53335">
    <property type="entry name" value="S-adenosyl-L-methionine-dependent methyltransferases"/>
    <property type="match status" value="1"/>
</dbReference>
<dbReference type="Gene3D" id="3.40.50.150">
    <property type="entry name" value="Vaccinia Virus protein VP39"/>
    <property type="match status" value="1"/>
</dbReference>
<dbReference type="EMBL" id="VATY01000004">
    <property type="protein sequence ID" value="TMM53953.1"/>
    <property type="molecule type" value="Genomic_DNA"/>
</dbReference>